<gene>
    <name evidence="1" type="ordered locus">ETA_34250</name>
</gene>
<evidence type="ECO:0000313" key="2">
    <source>
        <dbReference type="Proteomes" id="UP000001726"/>
    </source>
</evidence>
<dbReference type="AlphaFoldDB" id="B2VCF0"/>
<dbReference type="HOGENOM" id="CLU_2897252_0_0_6"/>
<dbReference type="STRING" id="465817.ETA_34250"/>
<organism evidence="1 2">
    <name type="scientific">Erwinia tasmaniensis (strain DSM 17950 / CFBP 7177 / CIP 109463 / NCPPB 4357 / Et1/99)</name>
    <dbReference type="NCBI Taxonomy" id="465817"/>
    <lineage>
        <taxon>Bacteria</taxon>
        <taxon>Pseudomonadati</taxon>
        <taxon>Pseudomonadota</taxon>
        <taxon>Gammaproteobacteria</taxon>
        <taxon>Enterobacterales</taxon>
        <taxon>Erwiniaceae</taxon>
        <taxon>Erwinia</taxon>
    </lineage>
</organism>
<sequence length="62" mass="7213">MAVRVLLTHTLYIRGLGFIRERLFLRTQFLRTQWGGGSFPPIFLPRKESSYHLNMGKFDGGK</sequence>
<dbReference type="EMBL" id="CU468135">
    <property type="protein sequence ID" value="CAO98471.1"/>
    <property type="molecule type" value="Genomic_DNA"/>
</dbReference>
<protein>
    <submittedName>
        <fullName evidence="1">Uncharacterized protein</fullName>
    </submittedName>
</protein>
<accession>B2VCF0</accession>
<proteinExistence type="predicted"/>
<evidence type="ECO:0000313" key="1">
    <source>
        <dbReference type="EMBL" id="CAO98471.1"/>
    </source>
</evidence>
<dbReference type="Proteomes" id="UP000001726">
    <property type="component" value="Chromosome"/>
</dbReference>
<reference evidence="1 2" key="1">
    <citation type="journal article" date="2008" name="Environ. Microbiol.">
        <title>The genome of Erwinia tasmaniensis strain Et1/99, a non-pathogenic bacterium in the genus Erwinia.</title>
        <authorList>
            <person name="Kube M."/>
            <person name="Migdoll A.M."/>
            <person name="Mueller I."/>
            <person name="Kuhl H."/>
            <person name="Beck A."/>
            <person name="Reinhardt R."/>
            <person name="Geider K."/>
        </authorList>
    </citation>
    <scope>NUCLEOTIDE SEQUENCE [LARGE SCALE GENOMIC DNA]</scope>
    <source>
        <strain evidence="2">DSM 17950 / CFBP 7177 / CIP 109463 / NCPPB 4357 / Et1/99</strain>
    </source>
</reference>
<name>B2VCF0_ERWT9</name>
<keyword evidence="2" id="KW-1185">Reference proteome</keyword>
<dbReference type="KEGG" id="eta:ETA_34250"/>